<evidence type="ECO:0000256" key="1">
    <source>
        <dbReference type="SAM" id="MobiDB-lite"/>
    </source>
</evidence>
<organism evidence="2 3">
    <name type="scientific">Armillaria gallica</name>
    <name type="common">Bulbous honey fungus</name>
    <name type="synonym">Armillaria bulbosa</name>
    <dbReference type="NCBI Taxonomy" id="47427"/>
    <lineage>
        <taxon>Eukaryota</taxon>
        <taxon>Fungi</taxon>
        <taxon>Dikarya</taxon>
        <taxon>Basidiomycota</taxon>
        <taxon>Agaricomycotina</taxon>
        <taxon>Agaricomycetes</taxon>
        <taxon>Agaricomycetidae</taxon>
        <taxon>Agaricales</taxon>
        <taxon>Marasmiineae</taxon>
        <taxon>Physalacriaceae</taxon>
        <taxon>Armillaria</taxon>
    </lineage>
</organism>
<evidence type="ECO:0000313" key="3">
    <source>
        <dbReference type="Proteomes" id="UP000217790"/>
    </source>
</evidence>
<dbReference type="InParanoid" id="A0A2H3CP35"/>
<feature type="region of interest" description="Disordered" evidence="1">
    <location>
        <begin position="11"/>
        <end position="37"/>
    </location>
</feature>
<feature type="region of interest" description="Disordered" evidence="1">
    <location>
        <begin position="133"/>
        <end position="152"/>
    </location>
</feature>
<evidence type="ECO:0000313" key="2">
    <source>
        <dbReference type="EMBL" id="PBK83134.1"/>
    </source>
</evidence>
<sequence>MLFQFAVKARESAVKRKRHTGSDNVFDDAMDDDKEEAEDEVVKDEFYHRIVEHANCRTQYAYKLSYANEVGSSLDPDMEDPGVWEDELHEPEAQSLPRWEELTPEEREIAELQAYADECSRQAALADFEGIPEEFWDDSDLDEGEVDAMDIS</sequence>
<accession>A0A2H3CP35</accession>
<name>A0A2H3CP35_ARMGA</name>
<dbReference type="EMBL" id="KZ293709">
    <property type="protein sequence ID" value="PBK83134.1"/>
    <property type="molecule type" value="Genomic_DNA"/>
</dbReference>
<keyword evidence="3" id="KW-1185">Reference proteome</keyword>
<gene>
    <name evidence="2" type="ORF">ARMGADRAFT_1170669</name>
</gene>
<dbReference type="OrthoDB" id="3268127at2759"/>
<feature type="compositionally biased region" description="Acidic residues" evidence="1">
    <location>
        <begin position="25"/>
        <end position="37"/>
    </location>
</feature>
<reference evidence="3" key="1">
    <citation type="journal article" date="2017" name="Nat. Ecol. Evol.">
        <title>Genome expansion and lineage-specific genetic innovations in the forest pathogenic fungi Armillaria.</title>
        <authorList>
            <person name="Sipos G."/>
            <person name="Prasanna A.N."/>
            <person name="Walter M.C."/>
            <person name="O'Connor E."/>
            <person name="Balint B."/>
            <person name="Krizsan K."/>
            <person name="Kiss B."/>
            <person name="Hess J."/>
            <person name="Varga T."/>
            <person name="Slot J."/>
            <person name="Riley R."/>
            <person name="Boka B."/>
            <person name="Rigling D."/>
            <person name="Barry K."/>
            <person name="Lee J."/>
            <person name="Mihaltcheva S."/>
            <person name="LaButti K."/>
            <person name="Lipzen A."/>
            <person name="Waldron R."/>
            <person name="Moloney N.M."/>
            <person name="Sperisen C."/>
            <person name="Kredics L."/>
            <person name="Vagvoelgyi C."/>
            <person name="Patrignani A."/>
            <person name="Fitzpatrick D."/>
            <person name="Nagy I."/>
            <person name="Doyle S."/>
            <person name="Anderson J.B."/>
            <person name="Grigoriev I.V."/>
            <person name="Gueldener U."/>
            <person name="Muensterkoetter M."/>
            <person name="Nagy L.G."/>
        </authorList>
    </citation>
    <scope>NUCLEOTIDE SEQUENCE [LARGE SCALE GENOMIC DNA]</scope>
    <source>
        <strain evidence="3">Ar21-2</strain>
    </source>
</reference>
<dbReference type="AlphaFoldDB" id="A0A2H3CP35"/>
<dbReference type="OMA" id="EHANCRT"/>
<dbReference type="Proteomes" id="UP000217790">
    <property type="component" value="Unassembled WGS sequence"/>
</dbReference>
<protein>
    <submittedName>
        <fullName evidence="2">Uncharacterized protein</fullName>
    </submittedName>
</protein>
<proteinExistence type="predicted"/>